<evidence type="ECO:0008006" key="4">
    <source>
        <dbReference type="Google" id="ProtNLM"/>
    </source>
</evidence>
<feature type="signal peptide" evidence="1">
    <location>
        <begin position="1"/>
        <end position="23"/>
    </location>
</feature>
<evidence type="ECO:0000256" key="1">
    <source>
        <dbReference type="SAM" id="SignalP"/>
    </source>
</evidence>
<keyword evidence="3" id="KW-1185">Reference proteome</keyword>
<dbReference type="InterPro" id="IPR024572">
    <property type="entry name" value="RcnB"/>
</dbReference>
<name>A0A1Y3CJP1_9GAMM</name>
<evidence type="ECO:0000313" key="3">
    <source>
        <dbReference type="Proteomes" id="UP000242765"/>
    </source>
</evidence>
<gene>
    <name evidence="2" type="ORF">B9T28_01540</name>
</gene>
<protein>
    <recommendedName>
        <fullName evidence="4">RcnB family protein</fullName>
    </recommendedName>
</protein>
<dbReference type="EMBL" id="NEGB01000001">
    <property type="protein sequence ID" value="OTG67340.1"/>
    <property type="molecule type" value="Genomic_DNA"/>
</dbReference>
<organism evidence="2 3">
    <name type="scientific">Acinetobacter silvestris</name>
    <dbReference type="NCBI Taxonomy" id="1977882"/>
    <lineage>
        <taxon>Bacteria</taxon>
        <taxon>Pseudomonadati</taxon>
        <taxon>Pseudomonadota</taxon>
        <taxon>Gammaproteobacteria</taxon>
        <taxon>Moraxellales</taxon>
        <taxon>Moraxellaceae</taxon>
        <taxon>Acinetobacter</taxon>
    </lineage>
</organism>
<dbReference type="STRING" id="1977882.B9T28_01540"/>
<keyword evidence="1" id="KW-0732">Signal</keyword>
<proteinExistence type="predicted"/>
<dbReference type="OrthoDB" id="6687316at2"/>
<accession>A0A1Y3CJP1</accession>
<reference evidence="2 3" key="1">
    <citation type="submission" date="2017-04" db="EMBL/GenBank/DDBJ databases">
        <title>High diversity of culturable Acinetobacter species in natural soil and water ecosystems.</title>
        <authorList>
            <person name="Nemec A."/>
            <person name="Radolfova-Krizova L."/>
        </authorList>
    </citation>
    <scope>NUCLEOTIDE SEQUENCE [LARGE SCALE GENOMIC DNA]</scope>
    <source>
        <strain evidence="2 3">ANC 4999</strain>
    </source>
</reference>
<dbReference type="Proteomes" id="UP000242765">
    <property type="component" value="Unassembled WGS sequence"/>
</dbReference>
<sequence length="150" mass="17753">MNKSLIVSVVSIALLGSSMITQADDHGWGNYRGSNPYSHQHMSRERSFESHRNDFDRRDDQGYYRYRNYGAHHDRENVYYGHRYNQHWRYRVGDRLPDYYRNSYYSVNDWRGYHLYEPPRGYGWANIDGNFVLVALASGIIAQVLLNGGY</sequence>
<dbReference type="Pfam" id="PF11776">
    <property type="entry name" value="RcnB"/>
    <property type="match status" value="1"/>
</dbReference>
<comment type="caution">
    <text evidence="2">The sequence shown here is derived from an EMBL/GenBank/DDBJ whole genome shotgun (WGS) entry which is preliminary data.</text>
</comment>
<evidence type="ECO:0000313" key="2">
    <source>
        <dbReference type="EMBL" id="OTG67340.1"/>
    </source>
</evidence>
<dbReference type="AlphaFoldDB" id="A0A1Y3CJP1"/>
<feature type="chain" id="PRO_5013231880" description="RcnB family protein" evidence="1">
    <location>
        <begin position="24"/>
        <end position="150"/>
    </location>
</feature>
<dbReference type="Gene3D" id="3.10.450.160">
    <property type="entry name" value="inner membrane protein cigr"/>
    <property type="match status" value="1"/>
</dbReference>
<dbReference type="RefSeq" id="WP_086202198.1">
    <property type="nucleotide sequence ID" value="NZ_NEGB01000001.1"/>
</dbReference>